<dbReference type="Gene3D" id="3.40.50.1820">
    <property type="entry name" value="alpha/beta hydrolase"/>
    <property type="match status" value="1"/>
</dbReference>
<dbReference type="PANTHER" id="PTHR11005">
    <property type="entry name" value="LYSOSOMAL ACID LIPASE-RELATED"/>
    <property type="match status" value="1"/>
</dbReference>
<protein>
    <recommendedName>
        <fullName evidence="1">Partial AB-hydrolase lipase domain-containing protein</fullName>
    </recommendedName>
</protein>
<gene>
    <name evidence="2" type="ORF">PMAYCL1PPCAC_09627</name>
</gene>
<name>A0AAN4ZJT5_9BILA</name>
<organism evidence="2 3">
    <name type="scientific">Pristionchus mayeri</name>
    <dbReference type="NCBI Taxonomy" id="1317129"/>
    <lineage>
        <taxon>Eukaryota</taxon>
        <taxon>Metazoa</taxon>
        <taxon>Ecdysozoa</taxon>
        <taxon>Nematoda</taxon>
        <taxon>Chromadorea</taxon>
        <taxon>Rhabditida</taxon>
        <taxon>Rhabditina</taxon>
        <taxon>Diplogasteromorpha</taxon>
        <taxon>Diplogasteroidea</taxon>
        <taxon>Neodiplogasteridae</taxon>
        <taxon>Pristionchus</taxon>
    </lineage>
</organism>
<comment type="caution">
    <text evidence="2">The sequence shown here is derived from an EMBL/GenBank/DDBJ whole genome shotgun (WGS) entry which is preliminary data.</text>
</comment>
<dbReference type="Proteomes" id="UP001328107">
    <property type="component" value="Unassembled WGS sequence"/>
</dbReference>
<dbReference type="EMBL" id="BTRK01000002">
    <property type="protein sequence ID" value="GMR39432.1"/>
    <property type="molecule type" value="Genomic_DNA"/>
</dbReference>
<dbReference type="SUPFAM" id="SSF53474">
    <property type="entry name" value="alpha/beta-Hydrolases"/>
    <property type="match status" value="1"/>
</dbReference>
<evidence type="ECO:0000313" key="2">
    <source>
        <dbReference type="EMBL" id="GMR39432.1"/>
    </source>
</evidence>
<dbReference type="Pfam" id="PF04083">
    <property type="entry name" value="Abhydro_lipase"/>
    <property type="match status" value="1"/>
</dbReference>
<dbReference type="InterPro" id="IPR006693">
    <property type="entry name" value="AB_hydrolase_lipase"/>
</dbReference>
<feature type="domain" description="Partial AB-hydrolase lipase" evidence="1">
    <location>
        <begin position="27"/>
        <end position="82"/>
    </location>
</feature>
<keyword evidence="3" id="KW-1185">Reference proteome</keyword>
<evidence type="ECO:0000313" key="3">
    <source>
        <dbReference type="Proteomes" id="UP001328107"/>
    </source>
</evidence>
<sequence>FLQTFILALQADVITGALKEQFLTPVQLIRHRGYPAEEHTIATPDGYFLTLHRIPHGRNGRCNGRPVLLQHGLVSSSFDFLAIQPHQSLSYSLADAGYDVWLGNSRGNIYSDKHLKYSNLDPRFWNFTWDEMALYDYPTMIDYILKVTKQGELYVVGHSQVRILKN</sequence>
<proteinExistence type="predicted"/>
<feature type="non-terminal residue" evidence="2">
    <location>
        <position position="1"/>
    </location>
</feature>
<dbReference type="InterPro" id="IPR029058">
    <property type="entry name" value="AB_hydrolase_fold"/>
</dbReference>
<dbReference type="AlphaFoldDB" id="A0AAN4ZJT5"/>
<reference evidence="3" key="1">
    <citation type="submission" date="2022-10" db="EMBL/GenBank/DDBJ databases">
        <title>Genome assembly of Pristionchus species.</title>
        <authorList>
            <person name="Yoshida K."/>
            <person name="Sommer R.J."/>
        </authorList>
    </citation>
    <scope>NUCLEOTIDE SEQUENCE [LARGE SCALE GENOMIC DNA]</scope>
    <source>
        <strain evidence="3">RS5460</strain>
    </source>
</reference>
<evidence type="ECO:0000259" key="1">
    <source>
        <dbReference type="Pfam" id="PF04083"/>
    </source>
</evidence>
<accession>A0AAN4ZJT5</accession>
<dbReference type="GO" id="GO:0006629">
    <property type="term" value="P:lipid metabolic process"/>
    <property type="evidence" value="ECO:0007669"/>
    <property type="project" value="InterPro"/>
</dbReference>